<feature type="region of interest" description="Disordered" evidence="1">
    <location>
        <begin position="54"/>
        <end position="94"/>
    </location>
</feature>
<protein>
    <submittedName>
        <fullName evidence="2">Uncharacterized protein</fullName>
    </submittedName>
</protein>
<proteinExistence type="predicted"/>
<dbReference type="Pfam" id="PF15891">
    <property type="entry name" value="Nuc_deoxyri_tr2"/>
    <property type="match status" value="1"/>
</dbReference>
<feature type="compositionally biased region" description="Polar residues" evidence="1">
    <location>
        <begin position="11"/>
        <end position="27"/>
    </location>
</feature>
<dbReference type="OrthoDB" id="2893324at2759"/>
<evidence type="ECO:0000313" key="2">
    <source>
        <dbReference type="EMBL" id="PSR90603.1"/>
    </source>
</evidence>
<accession>A0A2T3ABP7</accession>
<sequence length="213" mass="24643">MSSERPKLQVITPNERLQTDSHPTTVFVSGPTDVPWRKEFYEKFWEAYRIEEQKAHEKQVEQQNQQQEEQEERGQQVRAGNPNPNPTSAPTTIKIPSLKPLTFYDPYQPNWDSTWKEDYNTDARYKAQTDWELAHIASSTFHVSYFDPRAKAPVTLLEFGLTAWHKGKDSVLVGCPPGFWKRGNVVAVCQRRGILVEDSLDGLVKRLLDRARE</sequence>
<keyword evidence="3" id="KW-1185">Reference proteome</keyword>
<evidence type="ECO:0000256" key="1">
    <source>
        <dbReference type="SAM" id="MobiDB-lite"/>
    </source>
</evidence>
<dbReference type="AlphaFoldDB" id="A0A2T3ABP7"/>
<dbReference type="InParanoid" id="A0A2T3ABP7"/>
<dbReference type="InterPro" id="IPR039470">
    <property type="entry name" value="Nuc_deoxyri_tr2"/>
</dbReference>
<gene>
    <name evidence="2" type="ORF">BD289DRAFT_481552</name>
</gene>
<reference evidence="2 3" key="1">
    <citation type="journal article" date="2018" name="Mycol. Prog.">
        <title>Coniella lustricola, a new species from submerged detritus.</title>
        <authorList>
            <person name="Raudabaugh D.B."/>
            <person name="Iturriaga T."/>
            <person name="Carver A."/>
            <person name="Mondo S."/>
            <person name="Pangilinan J."/>
            <person name="Lipzen A."/>
            <person name="He G."/>
            <person name="Amirebrahimi M."/>
            <person name="Grigoriev I.V."/>
            <person name="Miller A.N."/>
        </authorList>
    </citation>
    <scope>NUCLEOTIDE SEQUENCE [LARGE SCALE GENOMIC DNA]</scope>
    <source>
        <strain evidence="2 3">B22-T-1</strain>
    </source>
</reference>
<dbReference type="Proteomes" id="UP000241462">
    <property type="component" value="Unassembled WGS sequence"/>
</dbReference>
<dbReference type="Gene3D" id="3.40.50.450">
    <property type="match status" value="1"/>
</dbReference>
<name>A0A2T3ABP7_9PEZI</name>
<organism evidence="2 3">
    <name type="scientific">Coniella lustricola</name>
    <dbReference type="NCBI Taxonomy" id="2025994"/>
    <lineage>
        <taxon>Eukaryota</taxon>
        <taxon>Fungi</taxon>
        <taxon>Dikarya</taxon>
        <taxon>Ascomycota</taxon>
        <taxon>Pezizomycotina</taxon>
        <taxon>Sordariomycetes</taxon>
        <taxon>Sordariomycetidae</taxon>
        <taxon>Diaporthales</taxon>
        <taxon>Schizoparmaceae</taxon>
        <taxon>Coniella</taxon>
    </lineage>
</organism>
<dbReference type="EMBL" id="KZ678417">
    <property type="protein sequence ID" value="PSR90603.1"/>
    <property type="molecule type" value="Genomic_DNA"/>
</dbReference>
<feature type="region of interest" description="Disordered" evidence="1">
    <location>
        <begin position="1"/>
        <end position="32"/>
    </location>
</feature>
<evidence type="ECO:0000313" key="3">
    <source>
        <dbReference type="Proteomes" id="UP000241462"/>
    </source>
</evidence>